<protein>
    <recommendedName>
        <fullName evidence="2">DUF6533 domain-containing protein</fullName>
    </recommendedName>
</protein>
<evidence type="ECO:0000313" key="4">
    <source>
        <dbReference type="Proteomes" id="UP000298030"/>
    </source>
</evidence>
<evidence type="ECO:0000256" key="1">
    <source>
        <dbReference type="SAM" id="Phobius"/>
    </source>
</evidence>
<organism evidence="3 4">
    <name type="scientific">Coprinellus micaceus</name>
    <name type="common">Glistening ink-cap mushroom</name>
    <name type="synonym">Coprinus micaceus</name>
    <dbReference type="NCBI Taxonomy" id="71717"/>
    <lineage>
        <taxon>Eukaryota</taxon>
        <taxon>Fungi</taxon>
        <taxon>Dikarya</taxon>
        <taxon>Basidiomycota</taxon>
        <taxon>Agaricomycotina</taxon>
        <taxon>Agaricomycetes</taxon>
        <taxon>Agaricomycetidae</taxon>
        <taxon>Agaricales</taxon>
        <taxon>Agaricineae</taxon>
        <taxon>Psathyrellaceae</taxon>
        <taxon>Coprinellus</taxon>
    </lineage>
</organism>
<keyword evidence="4" id="KW-1185">Reference proteome</keyword>
<comment type="caution">
    <text evidence="3">The sequence shown here is derived from an EMBL/GenBank/DDBJ whole genome shotgun (WGS) entry which is preliminary data.</text>
</comment>
<dbReference type="Proteomes" id="UP000298030">
    <property type="component" value="Unassembled WGS sequence"/>
</dbReference>
<dbReference type="AlphaFoldDB" id="A0A4Y7TZZ9"/>
<feature type="transmembrane region" description="Helical" evidence="1">
    <location>
        <begin position="87"/>
        <end position="105"/>
    </location>
</feature>
<proteinExistence type="predicted"/>
<gene>
    <name evidence="3" type="ORF">FA13DRAFT_1784153</name>
</gene>
<dbReference type="InterPro" id="IPR045340">
    <property type="entry name" value="DUF6533"/>
</dbReference>
<evidence type="ECO:0000259" key="2">
    <source>
        <dbReference type="Pfam" id="PF20151"/>
    </source>
</evidence>
<sequence>MASAIADIAELGQLKSLMYFDVSALALLTVDYFATLPSEIRLIWPTRTTMINVLYFFNRHVVFLSIVTTRLVPSLDCRTMNMISNCARVATVLISESLLFARVWALSGNGRTLGFILLAFWVAIAAAAFGLMIKYVLTALFEPSLYPSVIKCIPIHNDSMWSSLAVGIIIVEQIFIMVLCFYYGIRRRARSGSRLAKVVYTDGLIYFVALTLIAVINAIIQLTVKGNIRFALNPFQMAMHSILATRMVLNLRAEARGKMGFATLHESESHTMSSFVAPVPPGVSHSISLQPMRLNQNQQK</sequence>
<name>A0A4Y7TZZ9_COPMI</name>
<dbReference type="Pfam" id="PF20151">
    <property type="entry name" value="DUF6533"/>
    <property type="match status" value="1"/>
</dbReference>
<feature type="transmembrane region" description="Helical" evidence="1">
    <location>
        <begin position="161"/>
        <end position="183"/>
    </location>
</feature>
<reference evidence="3 4" key="1">
    <citation type="journal article" date="2019" name="Nat. Ecol. Evol.">
        <title>Megaphylogeny resolves global patterns of mushroom evolution.</title>
        <authorList>
            <person name="Varga T."/>
            <person name="Krizsan K."/>
            <person name="Foldi C."/>
            <person name="Dima B."/>
            <person name="Sanchez-Garcia M."/>
            <person name="Sanchez-Ramirez S."/>
            <person name="Szollosi G.J."/>
            <person name="Szarkandi J.G."/>
            <person name="Papp V."/>
            <person name="Albert L."/>
            <person name="Andreopoulos W."/>
            <person name="Angelini C."/>
            <person name="Antonin V."/>
            <person name="Barry K.W."/>
            <person name="Bougher N.L."/>
            <person name="Buchanan P."/>
            <person name="Buyck B."/>
            <person name="Bense V."/>
            <person name="Catcheside P."/>
            <person name="Chovatia M."/>
            <person name="Cooper J."/>
            <person name="Damon W."/>
            <person name="Desjardin D."/>
            <person name="Finy P."/>
            <person name="Geml J."/>
            <person name="Haridas S."/>
            <person name="Hughes K."/>
            <person name="Justo A."/>
            <person name="Karasinski D."/>
            <person name="Kautmanova I."/>
            <person name="Kiss B."/>
            <person name="Kocsube S."/>
            <person name="Kotiranta H."/>
            <person name="LaButti K.M."/>
            <person name="Lechner B.E."/>
            <person name="Liimatainen K."/>
            <person name="Lipzen A."/>
            <person name="Lukacs Z."/>
            <person name="Mihaltcheva S."/>
            <person name="Morgado L.N."/>
            <person name="Niskanen T."/>
            <person name="Noordeloos M.E."/>
            <person name="Ohm R.A."/>
            <person name="Ortiz-Santana B."/>
            <person name="Ovrebo C."/>
            <person name="Racz N."/>
            <person name="Riley R."/>
            <person name="Savchenko A."/>
            <person name="Shiryaev A."/>
            <person name="Soop K."/>
            <person name="Spirin V."/>
            <person name="Szebenyi C."/>
            <person name="Tomsovsky M."/>
            <person name="Tulloss R.E."/>
            <person name="Uehling J."/>
            <person name="Grigoriev I.V."/>
            <person name="Vagvolgyi C."/>
            <person name="Papp T."/>
            <person name="Martin F.M."/>
            <person name="Miettinen O."/>
            <person name="Hibbett D.S."/>
            <person name="Nagy L.G."/>
        </authorList>
    </citation>
    <scope>NUCLEOTIDE SEQUENCE [LARGE SCALE GENOMIC DNA]</scope>
    <source>
        <strain evidence="3 4">FP101781</strain>
    </source>
</reference>
<feature type="domain" description="DUF6533" evidence="2">
    <location>
        <begin position="19"/>
        <end position="64"/>
    </location>
</feature>
<keyword evidence="1" id="KW-0472">Membrane</keyword>
<keyword evidence="1" id="KW-1133">Transmembrane helix</keyword>
<feature type="transmembrane region" description="Helical" evidence="1">
    <location>
        <begin position="117"/>
        <end position="141"/>
    </location>
</feature>
<accession>A0A4Y7TZZ9</accession>
<feature type="transmembrane region" description="Helical" evidence="1">
    <location>
        <begin position="48"/>
        <end position="67"/>
    </location>
</feature>
<dbReference type="EMBL" id="QPFP01000001">
    <property type="protein sequence ID" value="TEB39388.1"/>
    <property type="molecule type" value="Genomic_DNA"/>
</dbReference>
<evidence type="ECO:0000313" key="3">
    <source>
        <dbReference type="EMBL" id="TEB39388.1"/>
    </source>
</evidence>
<keyword evidence="1" id="KW-0812">Transmembrane</keyword>
<feature type="transmembrane region" description="Helical" evidence="1">
    <location>
        <begin position="204"/>
        <end position="224"/>
    </location>
</feature>
<dbReference type="OrthoDB" id="3350812at2759"/>